<dbReference type="InterPro" id="IPR008284">
    <property type="entry name" value="MoCF_biosynth_CS"/>
</dbReference>
<dbReference type="UniPathway" id="UPA00344"/>
<proteinExistence type="inferred from homology"/>
<evidence type="ECO:0000256" key="4">
    <source>
        <dbReference type="ARBA" id="ARBA00023150"/>
    </source>
</evidence>
<comment type="caution">
    <text evidence="8">The sequence shown here is derived from an EMBL/GenBank/DDBJ whole genome shotgun (WGS) entry which is preliminary data.</text>
</comment>
<dbReference type="GO" id="GO:0006777">
    <property type="term" value="P:Mo-molybdopterin cofactor biosynthetic process"/>
    <property type="evidence" value="ECO:0007669"/>
    <property type="project" value="UniProtKB-UniRule"/>
</dbReference>
<dbReference type="AlphaFoldDB" id="A0A8J8FEZ5"/>
<dbReference type="Pfam" id="PF03453">
    <property type="entry name" value="MoeA_N"/>
    <property type="match status" value="1"/>
</dbReference>
<comment type="cofactor">
    <cofactor evidence="6">
        <name>Mg(2+)</name>
        <dbReference type="ChEBI" id="CHEBI:18420"/>
    </cofactor>
</comment>
<dbReference type="InterPro" id="IPR005111">
    <property type="entry name" value="MoeA_C_domain_IV"/>
</dbReference>
<dbReference type="GO" id="GO:0005829">
    <property type="term" value="C:cytosol"/>
    <property type="evidence" value="ECO:0007669"/>
    <property type="project" value="TreeGrafter"/>
</dbReference>
<evidence type="ECO:0000313" key="8">
    <source>
        <dbReference type="EMBL" id="NNV53919.1"/>
    </source>
</evidence>
<dbReference type="SUPFAM" id="SSF53218">
    <property type="entry name" value="Molybdenum cofactor biosynthesis proteins"/>
    <property type="match status" value="1"/>
</dbReference>
<dbReference type="GO" id="GO:0046872">
    <property type="term" value="F:metal ion binding"/>
    <property type="evidence" value="ECO:0007669"/>
    <property type="project" value="UniProtKB-UniRule"/>
</dbReference>
<keyword evidence="6" id="KW-0808">Transferase</keyword>
<accession>A0A8J8FEZ5</accession>
<dbReference type="InterPro" id="IPR038987">
    <property type="entry name" value="MoeA-like"/>
</dbReference>
<dbReference type="Gene3D" id="2.40.340.10">
    <property type="entry name" value="MoeA, C-terminal, domain IV"/>
    <property type="match status" value="1"/>
</dbReference>
<feature type="domain" description="MoaB/Mog" evidence="7">
    <location>
        <begin position="177"/>
        <end position="315"/>
    </location>
</feature>
<dbReference type="SUPFAM" id="SSF63867">
    <property type="entry name" value="MoeA C-terminal domain-like"/>
    <property type="match status" value="1"/>
</dbReference>
<dbReference type="InterPro" id="IPR036688">
    <property type="entry name" value="MoeA_C_domain_IV_sf"/>
</dbReference>
<organism evidence="8 9">
    <name type="scientific">Limnovirga soli</name>
    <dbReference type="NCBI Taxonomy" id="2656915"/>
    <lineage>
        <taxon>Bacteria</taxon>
        <taxon>Pseudomonadati</taxon>
        <taxon>Bacteroidota</taxon>
        <taxon>Chitinophagia</taxon>
        <taxon>Chitinophagales</taxon>
        <taxon>Chitinophagaceae</taxon>
        <taxon>Limnovirga</taxon>
    </lineage>
</organism>
<dbReference type="Pfam" id="PF00994">
    <property type="entry name" value="MoCF_biosynth"/>
    <property type="match status" value="1"/>
</dbReference>
<evidence type="ECO:0000256" key="1">
    <source>
        <dbReference type="ARBA" id="ARBA00002901"/>
    </source>
</evidence>
<comment type="pathway">
    <text evidence="2 6">Cofactor biosynthesis; molybdopterin biosynthesis.</text>
</comment>
<comment type="similarity">
    <text evidence="3 6">Belongs to the MoeA family.</text>
</comment>
<keyword evidence="4 6" id="KW-0501">Molybdenum cofactor biosynthesis</keyword>
<reference evidence="8" key="1">
    <citation type="submission" date="2019-10" db="EMBL/GenBank/DDBJ databases">
        <title>Draft genome sequence of Panacibacter sp. KCS-6.</title>
        <authorList>
            <person name="Yim K.J."/>
        </authorList>
    </citation>
    <scope>NUCLEOTIDE SEQUENCE</scope>
    <source>
        <strain evidence="8">KCS-6</strain>
    </source>
</reference>
<keyword evidence="6" id="KW-0460">Magnesium</keyword>
<evidence type="ECO:0000256" key="5">
    <source>
        <dbReference type="ARBA" id="ARBA00047317"/>
    </source>
</evidence>
<dbReference type="Gene3D" id="3.40.980.10">
    <property type="entry name" value="MoaB/Mog-like domain"/>
    <property type="match status" value="1"/>
</dbReference>
<dbReference type="Gene3D" id="2.170.190.11">
    <property type="entry name" value="Molybdopterin biosynthesis moea protein, domain 3"/>
    <property type="match status" value="1"/>
</dbReference>
<gene>
    <name evidence="8" type="ORF">GD597_00520</name>
</gene>
<dbReference type="Gene3D" id="3.90.105.10">
    <property type="entry name" value="Molybdopterin biosynthesis moea protein, domain 2"/>
    <property type="match status" value="1"/>
</dbReference>
<dbReference type="Pfam" id="PF03454">
    <property type="entry name" value="MoeA_C"/>
    <property type="match status" value="1"/>
</dbReference>
<evidence type="ECO:0000256" key="2">
    <source>
        <dbReference type="ARBA" id="ARBA00005046"/>
    </source>
</evidence>
<dbReference type="PANTHER" id="PTHR10192">
    <property type="entry name" value="MOLYBDOPTERIN BIOSYNTHESIS PROTEIN"/>
    <property type="match status" value="1"/>
</dbReference>
<dbReference type="RefSeq" id="WP_171605834.1">
    <property type="nucleotide sequence ID" value="NZ_WHPF01000001.1"/>
</dbReference>
<dbReference type="EC" id="2.10.1.1" evidence="6"/>
<dbReference type="EMBL" id="WHPF01000001">
    <property type="protein sequence ID" value="NNV53919.1"/>
    <property type="molecule type" value="Genomic_DNA"/>
</dbReference>
<protein>
    <recommendedName>
        <fullName evidence="6">Molybdopterin molybdenumtransferase</fullName>
        <ecNumber evidence="6">2.10.1.1</ecNumber>
    </recommendedName>
</protein>
<dbReference type="PANTHER" id="PTHR10192:SF5">
    <property type="entry name" value="GEPHYRIN"/>
    <property type="match status" value="1"/>
</dbReference>
<dbReference type="GO" id="GO:0061599">
    <property type="term" value="F:molybdopterin molybdotransferase activity"/>
    <property type="evidence" value="ECO:0007669"/>
    <property type="project" value="UniProtKB-UniRule"/>
</dbReference>
<name>A0A8J8FEZ5_9BACT</name>
<keyword evidence="6" id="KW-0479">Metal-binding</keyword>
<dbReference type="CDD" id="cd00887">
    <property type="entry name" value="MoeA"/>
    <property type="match status" value="1"/>
</dbReference>
<dbReference type="InterPro" id="IPR036425">
    <property type="entry name" value="MoaB/Mog-like_dom_sf"/>
</dbReference>
<dbReference type="Proteomes" id="UP000598971">
    <property type="component" value="Unassembled WGS sequence"/>
</dbReference>
<evidence type="ECO:0000259" key="7">
    <source>
        <dbReference type="SMART" id="SM00852"/>
    </source>
</evidence>
<comment type="function">
    <text evidence="1 6">Catalyzes the insertion of molybdate into adenylated molybdopterin with the concomitant release of AMP.</text>
</comment>
<sequence length="402" mass="43999">MIQVATAEQIIQSQVSLLPVETVYFEQALGRVLAEDILADRDMPPYNRVTMDGIAISFKAYSEGLRAFNIVTTQAAGDTPITNMHPTDCVEIMTGAALPACADTIVRYEDIDINNGMANIKQDAVIKPGQNIHYKGKDKMAGQIVATANQLVTPAVISLAASVGKSALLVRQVPKVVIISSGDELVGVETVPDTFQIRTSNSYTIKAILQQFHLVADIVHIPDDAAITKSQIARCLATYDVLLLTGGISMGKFDFIPQALKDCGVEKLFHKVQQRPGKPFWFGRHPKGNLVFAFPGNPVSTFMCVYRYFLPWLQACLGIITKSVYAQLNNDYSFTPALQYFLQVRLSISASGQLLADPVTGNGSGDFANLLDTNAFMELPLERDNFTKGELFRVWPFNAILG</sequence>
<keyword evidence="6" id="KW-0500">Molybdenum</keyword>
<evidence type="ECO:0000256" key="6">
    <source>
        <dbReference type="RuleBase" id="RU365090"/>
    </source>
</evidence>
<evidence type="ECO:0000313" key="9">
    <source>
        <dbReference type="Proteomes" id="UP000598971"/>
    </source>
</evidence>
<evidence type="ECO:0000256" key="3">
    <source>
        <dbReference type="ARBA" id="ARBA00010763"/>
    </source>
</evidence>
<keyword evidence="9" id="KW-1185">Reference proteome</keyword>
<dbReference type="SUPFAM" id="SSF63882">
    <property type="entry name" value="MoeA N-terminal region -like"/>
    <property type="match status" value="1"/>
</dbReference>
<dbReference type="PROSITE" id="PS01079">
    <property type="entry name" value="MOCF_BIOSYNTHESIS_2"/>
    <property type="match status" value="1"/>
</dbReference>
<dbReference type="SMART" id="SM00852">
    <property type="entry name" value="MoCF_biosynth"/>
    <property type="match status" value="1"/>
</dbReference>
<comment type="catalytic activity">
    <reaction evidence="5">
        <text>adenylyl-molybdopterin + molybdate = Mo-molybdopterin + AMP + H(+)</text>
        <dbReference type="Rhea" id="RHEA:35047"/>
        <dbReference type="ChEBI" id="CHEBI:15378"/>
        <dbReference type="ChEBI" id="CHEBI:36264"/>
        <dbReference type="ChEBI" id="CHEBI:62727"/>
        <dbReference type="ChEBI" id="CHEBI:71302"/>
        <dbReference type="ChEBI" id="CHEBI:456215"/>
        <dbReference type="EC" id="2.10.1.1"/>
    </reaction>
</comment>
<dbReference type="InterPro" id="IPR036135">
    <property type="entry name" value="MoeA_linker/N_sf"/>
</dbReference>
<dbReference type="InterPro" id="IPR005110">
    <property type="entry name" value="MoeA_linker/N"/>
</dbReference>
<dbReference type="InterPro" id="IPR001453">
    <property type="entry name" value="MoaB/Mog_dom"/>
</dbReference>